<organism evidence="1">
    <name type="scientific">marine sediment metagenome</name>
    <dbReference type="NCBI Taxonomy" id="412755"/>
    <lineage>
        <taxon>unclassified sequences</taxon>
        <taxon>metagenomes</taxon>
        <taxon>ecological metagenomes</taxon>
    </lineage>
</organism>
<protein>
    <submittedName>
        <fullName evidence="1">Uncharacterized protein</fullName>
    </submittedName>
</protein>
<accession>X0UX62</accession>
<feature type="non-terminal residue" evidence="1">
    <location>
        <position position="36"/>
    </location>
</feature>
<reference evidence="1" key="1">
    <citation type="journal article" date="2014" name="Front. Microbiol.">
        <title>High frequency of phylogenetically diverse reductive dehalogenase-homologous genes in deep subseafloor sedimentary metagenomes.</title>
        <authorList>
            <person name="Kawai M."/>
            <person name="Futagami T."/>
            <person name="Toyoda A."/>
            <person name="Takaki Y."/>
            <person name="Nishi S."/>
            <person name="Hori S."/>
            <person name="Arai W."/>
            <person name="Tsubouchi T."/>
            <person name="Morono Y."/>
            <person name="Uchiyama I."/>
            <person name="Ito T."/>
            <person name="Fujiyama A."/>
            <person name="Inagaki F."/>
            <person name="Takami H."/>
        </authorList>
    </citation>
    <scope>NUCLEOTIDE SEQUENCE</scope>
    <source>
        <strain evidence="1">Expedition CK06-06</strain>
    </source>
</reference>
<comment type="caution">
    <text evidence="1">The sequence shown here is derived from an EMBL/GenBank/DDBJ whole genome shotgun (WGS) entry which is preliminary data.</text>
</comment>
<dbReference type="EMBL" id="BARS01015666">
    <property type="protein sequence ID" value="GAF93010.1"/>
    <property type="molecule type" value="Genomic_DNA"/>
</dbReference>
<proteinExistence type="predicted"/>
<evidence type="ECO:0000313" key="1">
    <source>
        <dbReference type="EMBL" id="GAF93010.1"/>
    </source>
</evidence>
<dbReference type="AlphaFoldDB" id="X0UX62"/>
<gene>
    <name evidence="1" type="ORF">S01H1_25885</name>
</gene>
<name>X0UX62_9ZZZZ</name>
<sequence length="36" mass="4181">MKVFSEYNHEEQQIIVKLGLCIFAEAKKINNKDEVA</sequence>